<dbReference type="PANTHER" id="PTHR43877:SF1">
    <property type="entry name" value="ACETYLTRANSFERASE"/>
    <property type="match status" value="1"/>
</dbReference>
<keyword evidence="1" id="KW-0808">Transferase</keyword>
<dbReference type="InterPro" id="IPR050832">
    <property type="entry name" value="Bact_Acetyltransf"/>
</dbReference>
<name>A0A9D1IH33_9FIRM</name>
<organism evidence="4 5">
    <name type="scientific">Candidatus Fimenecus excrementigallinarum</name>
    <dbReference type="NCBI Taxonomy" id="2840816"/>
    <lineage>
        <taxon>Bacteria</taxon>
        <taxon>Bacillati</taxon>
        <taxon>Bacillota</taxon>
        <taxon>Clostridia</taxon>
        <taxon>Candidatus Fimenecus</taxon>
    </lineage>
</organism>
<dbReference type="Gene3D" id="3.40.630.30">
    <property type="match status" value="1"/>
</dbReference>
<dbReference type="SUPFAM" id="SSF55729">
    <property type="entry name" value="Acyl-CoA N-acyltransferases (Nat)"/>
    <property type="match status" value="1"/>
</dbReference>
<dbReference type="CDD" id="cd04301">
    <property type="entry name" value="NAT_SF"/>
    <property type="match status" value="1"/>
</dbReference>
<dbReference type="Pfam" id="PF00583">
    <property type="entry name" value="Acetyltransf_1"/>
    <property type="match status" value="1"/>
</dbReference>
<evidence type="ECO:0000256" key="1">
    <source>
        <dbReference type="ARBA" id="ARBA00022679"/>
    </source>
</evidence>
<evidence type="ECO:0000313" key="5">
    <source>
        <dbReference type="Proteomes" id="UP000824071"/>
    </source>
</evidence>
<evidence type="ECO:0000259" key="3">
    <source>
        <dbReference type="PROSITE" id="PS51186"/>
    </source>
</evidence>
<dbReference type="EMBL" id="DVMW01000045">
    <property type="protein sequence ID" value="HIU36561.1"/>
    <property type="molecule type" value="Genomic_DNA"/>
</dbReference>
<gene>
    <name evidence="4" type="ORF">IAC53_08155</name>
</gene>
<evidence type="ECO:0000256" key="2">
    <source>
        <dbReference type="ARBA" id="ARBA00023315"/>
    </source>
</evidence>
<protein>
    <submittedName>
        <fullName evidence="4">GNAT family N-acetyltransferase</fullName>
    </submittedName>
</protein>
<reference evidence="4" key="1">
    <citation type="submission" date="2020-10" db="EMBL/GenBank/DDBJ databases">
        <authorList>
            <person name="Gilroy R."/>
        </authorList>
    </citation>
    <scope>NUCLEOTIDE SEQUENCE</scope>
    <source>
        <strain evidence="4">ChiGjej1B1-19959</strain>
    </source>
</reference>
<dbReference type="InterPro" id="IPR000182">
    <property type="entry name" value="GNAT_dom"/>
</dbReference>
<comment type="caution">
    <text evidence="4">The sequence shown here is derived from an EMBL/GenBank/DDBJ whole genome shotgun (WGS) entry which is preliminary data.</text>
</comment>
<dbReference type="GO" id="GO:0016747">
    <property type="term" value="F:acyltransferase activity, transferring groups other than amino-acyl groups"/>
    <property type="evidence" value="ECO:0007669"/>
    <property type="project" value="InterPro"/>
</dbReference>
<keyword evidence="2" id="KW-0012">Acyltransferase</keyword>
<evidence type="ECO:0000313" key="4">
    <source>
        <dbReference type="EMBL" id="HIU36561.1"/>
    </source>
</evidence>
<feature type="domain" description="N-acetyltransferase" evidence="3">
    <location>
        <begin position="1"/>
        <end position="160"/>
    </location>
</feature>
<dbReference type="AlphaFoldDB" id="A0A9D1IH33"/>
<proteinExistence type="predicted"/>
<sequence>MIRKAEKKDAPRVLELLREIAALHHAGRPDIFFGADPKYDEAALCEKFGRENERIFVSVDENDRVNGYVMCVLQEKDDPFYTQRPYRTLYVDDLCVDKAARRRGVGRALMDRAVEEARALGCYHLDLNVWACNEDAIRFYESIGMQKERQYMEIILDGRW</sequence>
<reference evidence="4" key="2">
    <citation type="journal article" date="2021" name="PeerJ">
        <title>Extensive microbial diversity within the chicken gut microbiome revealed by metagenomics and culture.</title>
        <authorList>
            <person name="Gilroy R."/>
            <person name="Ravi A."/>
            <person name="Getino M."/>
            <person name="Pursley I."/>
            <person name="Horton D.L."/>
            <person name="Alikhan N.F."/>
            <person name="Baker D."/>
            <person name="Gharbi K."/>
            <person name="Hall N."/>
            <person name="Watson M."/>
            <person name="Adriaenssens E.M."/>
            <person name="Foster-Nyarko E."/>
            <person name="Jarju S."/>
            <person name="Secka A."/>
            <person name="Antonio M."/>
            <person name="Oren A."/>
            <person name="Chaudhuri R.R."/>
            <person name="La Ragione R."/>
            <person name="Hildebrand F."/>
            <person name="Pallen M.J."/>
        </authorList>
    </citation>
    <scope>NUCLEOTIDE SEQUENCE</scope>
    <source>
        <strain evidence="4">ChiGjej1B1-19959</strain>
    </source>
</reference>
<dbReference type="PANTHER" id="PTHR43877">
    <property type="entry name" value="AMINOALKYLPHOSPHONATE N-ACETYLTRANSFERASE-RELATED-RELATED"/>
    <property type="match status" value="1"/>
</dbReference>
<dbReference type="Proteomes" id="UP000824071">
    <property type="component" value="Unassembled WGS sequence"/>
</dbReference>
<accession>A0A9D1IH33</accession>
<dbReference type="PROSITE" id="PS51186">
    <property type="entry name" value="GNAT"/>
    <property type="match status" value="1"/>
</dbReference>
<dbReference type="InterPro" id="IPR016181">
    <property type="entry name" value="Acyl_CoA_acyltransferase"/>
</dbReference>